<organism evidence="2 3">
    <name type="scientific">Pelagicoccus albus</name>
    <dbReference type="NCBI Taxonomy" id="415222"/>
    <lineage>
        <taxon>Bacteria</taxon>
        <taxon>Pseudomonadati</taxon>
        <taxon>Verrucomicrobiota</taxon>
        <taxon>Opitutia</taxon>
        <taxon>Puniceicoccales</taxon>
        <taxon>Pelagicoccaceae</taxon>
        <taxon>Pelagicoccus</taxon>
    </lineage>
</organism>
<dbReference type="RefSeq" id="WP_185662101.1">
    <property type="nucleotide sequence ID" value="NZ_CAWPOO010000013.1"/>
</dbReference>
<accession>A0A7X1B9X9</accession>
<keyword evidence="3" id="KW-1185">Reference proteome</keyword>
<comment type="caution">
    <text evidence="2">The sequence shown here is derived from an EMBL/GenBank/DDBJ whole genome shotgun (WGS) entry which is preliminary data.</text>
</comment>
<dbReference type="Pfam" id="PF00534">
    <property type="entry name" value="Glycos_transf_1"/>
    <property type="match status" value="1"/>
</dbReference>
<dbReference type="InterPro" id="IPR001296">
    <property type="entry name" value="Glyco_trans_1"/>
</dbReference>
<dbReference type="SUPFAM" id="SSF53756">
    <property type="entry name" value="UDP-Glycosyltransferase/glycogen phosphorylase"/>
    <property type="match status" value="1"/>
</dbReference>
<protein>
    <submittedName>
        <fullName evidence="2">Glycosyltransferase family 4 protein</fullName>
    </submittedName>
</protein>
<dbReference type="Gene3D" id="3.40.50.2000">
    <property type="entry name" value="Glycogen Phosphorylase B"/>
    <property type="match status" value="1"/>
</dbReference>
<dbReference type="GO" id="GO:0016757">
    <property type="term" value="F:glycosyltransferase activity"/>
    <property type="evidence" value="ECO:0007669"/>
    <property type="project" value="InterPro"/>
</dbReference>
<reference evidence="2 3" key="1">
    <citation type="submission" date="2020-07" db="EMBL/GenBank/DDBJ databases">
        <authorList>
            <person name="Feng X."/>
        </authorList>
    </citation>
    <scope>NUCLEOTIDE SEQUENCE [LARGE SCALE GENOMIC DNA]</scope>
    <source>
        <strain evidence="2 3">JCM23202</strain>
    </source>
</reference>
<feature type="domain" description="Glycosyl transferase family 1" evidence="1">
    <location>
        <begin position="270"/>
        <end position="327"/>
    </location>
</feature>
<dbReference type="EMBL" id="JACHVC010000013">
    <property type="protein sequence ID" value="MBC2608252.1"/>
    <property type="molecule type" value="Genomic_DNA"/>
</dbReference>
<proteinExistence type="predicted"/>
<evidence type="ECO:0000259" key="1">
    <source>
        <dbReference type="Pfam" id="PF00534"/>
    </source>
</evidence>
<name>A0A7X1B9X9_9BACT</name>
<dbReference type="AlphaFoldDB" id="A0A7X1B9X9"/>
<dbReference type="PANTHER" id="PTHR12526">
    <property type="entry name" value="GLYCOSYLTRANSFERASE"/>
    <property type="match status" value="1"/>
</dbReference>
<sequence>MTNDNSGKSGISQIRRVIENRLAWRQLGKMPGKPAVARSNTLAEKLQNKGPEPLRVGIAGFNSPTGLGYQNRDLVTHVGFSKWLCVKHAYLPNLPDMPGIETSHVTLEASDEELDSWLEGLDCVLFYEQPQIDALVCRAVAKEIAVICIPNWEWLSPSVTWLHDVDLFICPNEHTLNLLKNWKANCGAIWDIAYVPAPIDTDRFGYKERTKCESFLFVNGNGGCTPYFKGFLRDKRGPMRKGLATIIEAAKLVPDIPIYIRSQLKKLPVDLPVNIEILPDEADNSKIYNIGDVAIQPSLFEGTGLQLLETLSTGMPLISTDAPPMNEMPNISRLPVQSRYARIANNIIPVNLPDYEFLAKSMRELFETDISRESAAARDFIVQNHSWPVAKAAMNKLLGLF</sequence>
<keyword evidence="2" id="KW-0808">Transferase</keyword>
<dbReference type="Proteomes" id="UP000526501">
    <property type="component" value="Unassembled WGS sequence"/>
</dbReference>
<evidence type="ECO:0000313" key="3">
    <source>
        <dbReference type="Proteomes" id="UP000526501"/>
    </source>
</evidence>
<gene>
    <name evidence="2" type="ORF">H5P27_19510</name>
</gene>
<evidence type="ECO:0000313" key="2">
    <source>
        <dbReference type="EMBL" id="MBC2608252.1"/>
    </source>
</evidence>